<evidence type="ECO:0000256" key="2">
    <source>
        <dbReference type="ARBA" id="ARBA00004138"/>
    </source>
</evidence>
<reference evidence="11" key="1">
    <citation type="journal article" date="2017" name="PLoS ONE">
        <title>The Agassiz's desert tortoise genome provides a resource for the conservation of a threatened species.</title>
        <authorList>
            <person name="Tollis M."/>
            <person name="DeNardo D.F."/>
            <person name="Cornelius J.A."/>
            <person name="Dolby G.A."/>
            <person name="Edwards T."/>
            <person name="Henen B.T."/>
            <person name="Karl A.E."/>
            <person name="Murphy R.W."/>
            <person name="Kusumi K."/>
        </authorList>
    </citation>
    <scope>NUCLEOTIDE SEQUENCE [LARGE SCALE GENOMIC DNA]</scope>
</reference>
<comment type="similarity">
    <text evidence="3">Belongs to the HYLS1 family.</text>
</comment>
<dbReference type="GO" id="GO:0097730">
    <property type="term" value="C:non-motile cilium"/>
    <property type="evidence" value="ECO:0007669"/>
    <property type="project" value="TreeGrafter"/>
</dbReference>
<keyword evidence="11" id="KW-1185">Reference proteome</keyword>
<dbReference type="GO" id="GO:0005814">
    <property type="term" value="C:centriole"/>
    <property type="evidence" value="ECO:0007669"/>
    <property type="project" value="UniProtKB-SubCell"/>
</dbReference>
<evidence type="ECO:0000259" key="9">
    <source>
        <dbReference type="Pfam" id="PF15311"/>
    </source>
</evidence>
<name>A0A452GF43_9SAUR</name>
<evidence type="ECO:0000313" key="11">
    <source>
        <dbReference type="Proteomes" id="UP000291020"/>
    </source>
</evidence>
<dbReference type="InterPro" id="IPR052319">
    <property type="entry name" value="Centriolar_ciliogenesis_assoc"/>
</dbReference>
<dbReference type="InterPro" id="IPR027918">
    <property type="entry name" value="HYLS1_C_dom"/>
</dbReference>
<evidence type="ECO:0000313" key="10">
    <source>
        <dbReference type="Ensembl" id="ENSGAGP00000000169.1"/>
    </source>
</evidence>
<proteinExistence type="inferred from homology"/>
<evidence type="ECO:0000256" key="3">
    <source>
        <dbReference type="ARBA" id="ARBA00010091"/>
    </source>
</evidence>
<accession>A0A452GF43</accession>
<organism evidence="10 11">
    <name type="scientific">Gopherus agassizii</name>
    <name type="common">Agassiz's desert tortoise</name>
    <dbReference type="NCBI Taxonomy" id="38772"/>
    <lineage>
        <taxon>Eukaryota</taxon>
        <taxon>Metazoa</taxon>
        <taxon>Chordata</taxon>
        <taxon>Craniata</taxon>
        <taxon>Vertebrata</taxon>
        <taxon>Euteleostomi</taxon>
        <taxon>Archelosauria</taxon>
        <taxon>Testudinata</taxon>
        <taxon>Testudines</taxon>
        <taxon>Cryptodira</taxon>
        <taxon>Durocryptodira</taxon>
        <taxon>Testudinoidea</taxon>
        <taxon>Testudinidae</taxon>
        <taxon>Gopherus</taxon>
    </lineage>
</organism>
<keyword evidence="6" id="KW-0206">Cytoskeleton</keyword>
<dbReference type="InterPro" id="IPR026227">
    <property type="entry name" value="HYLS1"/>
</dbReference>
<dbReference type="PANTHER" id="PTHR34174">
    <property type="entry name" value="HYDROLETHALUS SYNDROME PROTEIN 1"/>
    <property type="match status" value="1"/>
</dbReference>
<dbReference type="PANTHER" id="PTHR34174:SF1">
    <property type="entry name" value="CENTRIOLAR AND CILIOGENESIS-ASSOCIATED PROTEIN HYLS1"/>
    <property type="match status" value="1"/>
</dbReference>
<evidence type="ECO:0000256" key="8">
    <source>
        <dbReference type="SAM" id="MobiDB-lite"/>
    </source>
</evidence>
<evidence type="ECO:0000256" key="6">
    <source>
        <dbReference type="ARBA" id="ARBA00023212"/>
    </source>
</evidence>
<dbReference type="Pfam" id="PF15311">
    <property type="entry name" value="HYLS1_C"/>
    <property type="match status" value="1"/>
</dbReference>
<keyword evidence="4" id="KW-0963">Cytoplasm</keyword>
<keyword evidence="7" id="KW-0966">Cell projection</keyword>
<evidence type="ECO:0000256" key="5">
    <source>
        <dbReference type="ARBA" id="ARBA00022794"/>
    </source>
</evidence>
<evidence type="ECO:0000256" key="4">
    <source>
        <dbReference type="ARBA" id="ARBA00022490"/>
    </source>
</evidence>
<dbReference type="Ensembl" id="ENSGAGT00000000196.1">
    <property type="protein sequence ID" value="ENSGAGP00000000169.1"/>
    <property type="gene ID" value="ENSGAGG00000000147.1"/>
</dbReference>
<dbReference type="GO" id="GO:0060271">
    <property type="term" value="P:cilium assembly"/>
    <property type="evidence" value="ECO:0007669"/>
    <property type="project" value="TreeGrafter"/>
</dbReference>
<feature type="region of interest" description="Disordered" evidence="8">
    <location>
        <begin position="216"/>
        <end position="244"/>
    </location>
</feature>
<dbReference type="STRING" id="38772.ENSGAGP00000000169"/>
<evidence type="ECO:0000256" key="7">
    <source>
        <dbReference type="ARBA" id="ARBA00023273"/>
    </source>
</evidence>
<dbReference type="AlphaFoldDB" id="A0A452GF43"/>
<evidence type="ECO:0000256" key="1">
    <source>
        <dbReference type="ARBA" id="ARBA00004114"/>
    </source>
</evidence>
<keyword evidence="5" id="KW-0970">Cilium biogenesis/degradation</keyword>
<dbReference type="PRINTS" id="PR02098">
    <property type="entry name" value="HYLETHALUSS1"/>
</dbReference>
<comment type="subcellular location">
    <subcellularLocation>
        <location evidence="2">Cell projection</location>
        <location evidence="2">Cilium</location>
    </subcellularLocation>
    <subcellularLocation>
        <location evidence="1">Cytoplasm</location>
        <location evidence="1">Cytoskeleton</location>
        <location evidence="1">Microtubule organizing center</location>
        <location evidence="1">Centrosome</location>
        <location evidence="1">Centriole</location>
    </subcellularLocation>
</comment>
<reference evidence="10" key="2">
    <citation type="submission" date="2025-08" db="UniProtKB">
        <authorList>
            <consortium name="Ensembl"/>
        </authorList>
    </citation>
    <scope>IDENTIFICATION</scope>
</reference>
<feature type="domain" description="Centriolar and ciliogenesis-associated protein HYLS1 C-terminal" evidence="9">
    <location>
        <begin position="276"/>
        <end position="364"/>
    </location>
</feature>
<reference evidence="10" key="3">
    <citation type="submission" date="2025-09" db="UniProtKB">
        <authorList>
            <consortium name="Ensembl"/>
        </authorList>
    </citation>
    <scope>IDENTIFICATION</scope>
</reference>
<sequence length="376" mass="42715">MVLNRGEAEPLCFTALSQVLLFVCSSLFLPAVWQLDTSPANKVIDPGLQTFALGTSQQRISDNQSSLGEIMEAPIGPDRYRWATMNHKERLAAAAMALTQLCVEQGDGDRFLSGCAPAQYDPYSKASVTSGIRPSLHLLMRHHQAEHSMQPETLSEGPRGPRKLVMKRKVLRRMPDGEVHVSDEFVTSEPETNAESDPEISDLRQRLLHLHPYQEDTASEVESEPKHSSHGKFYLDLPRRSGSHGDPPFLPRDCHGQGSPVYEQDLIMAGQPKSFIPPRLEQQGRNRGKIDRVARYFEYKRDWDSFRIPGEDHRKELRWGIREQMLYKPDLPTRSQHIYVPNNYLVPTEKKRSALRWGVRCDLANGLIPRKSSFPS</sequence>
<dbReference type="Proteomes" id="UP000291020">
    <property type="component" value="Unassembled WGS sequence"/>
</dbReference>
<protein>
    <recommendedName>
        <fullName evidence="9">Centriolar and ciliogenesis-associated protein HYLS1 C-terminal domain-containing protein</fullName>
    </recommendedName>
</protein>